<feature type="compositionally biased region" description="Polar residues" evidence="1">
    <location>
        <begin position="1124"/>
        <end position="1134"/>
    </location>
</feature>
<gene>
    <name evidence="3" type="ORF">GGR24_002211</name>
</gene>
<dbReference type="AlphaFoldDB" id="A0A7W6D2T9"/>
<evidence type="ECO:0000256" key="1">
    <source>
        <dbReference type="SAM" id="MobiDB-lite"/>
    </source>
</evidence>
<feature type="region of interest" description="Disordered" evidence="1">
    <location>
        <begin position="1114"/>
        <end position="1134"/>
    </location>
</feature>
<keyword evidence="2" id="KW-0732">Signal</keyword>
<evidence type="ECO:0000256" key="2">
    <source>
        <dbReference type="SAM" id="SignalP"/>
    </source>
</evidence>
<organism evidence="3 4">
    <name type="scientific">Hansschlegelia beijingensis</name>
    <dbReference type="NCBI Taxonomy" id="1133344"/>
    <lineage>
        <taxon>Bacteria</taxon>
        <taxon>Pseudomonadati</taxon>
        <taxon>Pseudomonadota</taxon>
        <taxon>Alphaproteobacteria</taxon>
        <taxon>Hyphomicrobiales</taxon>
        <taxon>Methylopilaceae</taxon>
        <taxon>Hansschlegelia</taxon>
    </lineage>
</organism>
<feature type="compositionally biased region" description="Low complexity" evidence="1">
    <location>
        <begin position="313"/>
        <end position="341"/>
    </location>
</feature>
<dbReference type="InterPro" id="IPR011990">
    <property type="entry name" value="TPR-like_helical_dom_sf"/>
</dbReference>
<feature type="region of interest" description="Disordered" evidence="1">
    <location>
        <begin position="280"/>
        <end position="341"/>
    </location>
</feature>
<evidence type="ECO:0000313" key="3">
    <source>
        <dbReference type="EMBL" id="MBB3973541.1"/>
    </source>
</evidence>
<reference evidence="3 4" key="1">
    <citation type="submission" date="2020-08" db="EMBL/GenBank/DDBJ databases">
        <title>Genomic Encyclopedia of Type Strains, Phase IV (KMG-IV): sequencing the most valuable type-strain genomes for metagenomic binning, comparative biology and taxonomic classification.</title>
        <authorList>
            <person name="Goeker M."/>
        </authorList>
    </citation>
    <scope>NUCLEOTIDE SEQUENCE [LARGE SCALE GENOMIC DNA]</scope>
    <source>
        <strain evidence="3 4">DSM 25481</strain>
    </source>
</reference>
<feature type="chain" id="PRO_5030860035" evidence="2">
    <location>
        <begin position="28"/>
        <end position="1134"/>
    </location>
</feature>
<keyword evidence="4" id="KW-1185">Reference proteome</keyword>
<feature type="signal peptide" evidence="2">
    <location>
        <begin position="1"/>
        <end position="27"/>
    </location>
</feature>
<dbReference type="PROSITE" id="PS51257">
    <property type="entry name" value="PROKAR_LIPOPROTEIN"/>
    <property type="match status" value="1"/>
</dbReference>
<dbReference type="EMBL" id="JACIDR010000003">
    <property type="protein sequence ID" value="MBB3973541.1"/>
    <property type="molecule type" value="Genomic_DNA"/>
</dbReference>
<accession>A0A7W6D2T9</accession>
<dbReference type="Gene3D" id="1.25.40.10">
    <property type="entry name" value="Tetratricopeptide repeat domain"/>
    <property type="match status" value="1"/>
</dbReference>
<dbReference type="RefSeq" id="WP_183395403.1">
    <property type="nucleotide sequence ID" value="NZ_JACIDR010000003.1"/>
</dbReference>
<dbReference type="Proteomes" id="UP000528964">
    <property type="component" value="Unassembled WGS sequence"/>
</dbReference>
<evidence type="ECO:0000313" key="4">
    <source>
        <dbReference type="Proteomes" id="UP000528964"/>
    </source>
</evidence>
<name>A0A7W6D2T9_9HYPH</name>
<proteinExistence type="predicted"/>
<comment type="caution">
    <text evidence="3">The sequence shown here is derived from an EMBL/GenBank/DDBJ whole genome shotgun (WGS) entry which is preliminary data.</text>
</comment>
<sequence length="1134" mass="119146">MANGRVRALVAWIALGLSGVACSPALGANATVSAVMAPEGYARIAFAFDRLPGYQTRLVSNVLVVSFDEPVDLDPAPISRALGRIVSVVRRDPDGAAVRMALSGTARIDAKEAGDTLFVDLLPSNWAGMPPPLPNDVIAALGKEAREGRAIKAEEERRRLRPLAPLTVSGATHPTFRRLIFSAPESVPVAFKRVGDRVAVTISAEMPFDLEAARAKLPPELAIDVSRARGSLTIYAAAPEGRDLRGFRDDGGFVLDIDRSDAAATDAAADLPPLAPALKHAAETARTSSAAPVEEPRSADAPGVVQGEPPAPELARPAAAADRASAAAVSAPAPAASPQQPFATRVGETLRLTFPFARATPAAVFRRGVSLWAVFDDPKTLDLSGLLRDAGGVIAAAEQTPVEGGRVVRFKLARAGLITAASTGCDWVISLGEDLLSASGSIELKPAFSRDGRAAVEAEAPGLGAIHTLRDPDVGDMLAIATLAGPARNVDRPRQFVEFSALATAQGVAIGLTADDLRVTGDLDRLRIWRDEGLALSSDVPAMAGTAAPAAGATILSAAAWAEESARPFGRRENELMRAAAMAAPDSRTEARLALATFYQLNGRAADSKAVLGAVLADDAAAERDPRVPILRAAAEVDLGRPETALAILRRPQLAANPEAALWRAEAEAEAGRSGPAREALRRGAPALPALPAVLRGRFLESAAALALDAGDAPAAAAEFERLASLPSTRDPGARELLRARLAEAMGQTERALSVYKGVIRGGSPAAAAEADLRAVELRLRRNEISAGDAIVRLERLVAGWRGDWIEAEALARLIDLYGKQERWRDAFSALRVAVEAFPNAESSRTLQDRMQERFIELFLGGGVDRMSKLDALALFYDFKELSPGGKRGDELVRRLADKLVEVDLLDQAAELLNYQVEHRLTGAARAQVAARAALVHLMNGKPAEAVEVLRKTRQADLPATLVQGRLILEARALAATGRTDLALEMADGLKGPEGARLKADVLWSARRWAEAGEAAETMLGGAWRAAAPLASEQRAQVLRAAVALSLAGDGLGVDRIRQKFGAKMADSSDAAAFEVVTAPVEAQGGAFREIARSIASSAAFEAFLKEYRSRAAQDPANAAPTGVSASAATPSRA</sequence>
<protein>
    <submittedName>
        <fullName evidence="3">Tetratricopeptide (TPR) repeat protein</fullName>
    </submittedName>
</protein>